<keyword evidence="6" id="KW-0408">Iron</keyword>
<evidence type="ECO:0000256" key="11">
    <source>
        <dbReference type="RuleBase" id="RU003357"/>
    </source>
</evidence>
<dbReference type="Proteomes" id="UP000286681">
    <property type="component" value="Unassembled WGS sequence"/>
</dbReference>
<evidence type="ECO:0000256" key="10">
    <source>
        <dbReference type="ARBA" id="ARBA00023237"/>
    </source>
</evidence>
<dbReference type="RefSeq" id="WP_075153397.1">
    <property type="nucleotide sequence ID" value="NZ_QLJD01000027.1"/>
</dbReference>
<keyword evidence="12" id="KW-0732">Signal</keyword>
<evidence type="ECO:0000256" key="6">
    <source>
        <dbReference type="ARBA" id="ARBA00023004"/>
    </source>
</evidence>
<keyword evidence="8 11" id="KW-0798">TonB box</keyword>
<organism evidence="14 16">
    <name type="scientific">Sphingomonas koreensis</name>
    <dbReference type="NCBI Taxonomy" id="93064"/>
    <lineage>
        <taxon>Bacteria</taxon>
        <taxon>Pseudomonadati</taxon>
        <taxon>Pseudomonadota</taxon>
        <taxon>Alphaproteobacteria</taxon>
        <taxon>Sphingomonadales</taxon>
        <taxon>Sphingomonadaceae</taxon>
        <taxon>Sphingomonas</taxon>
    </lineage>
</organism>
<geneLocation type="plasmid" evidence="14 16">
    <name>tig00000001</name>
</geneLocation>
<dbReference type="SMART" id="SM00965">
    <property type="entry name" value="STN"/>
    <property type="match status" value="1"/>
</dbReference>
<name>A0A1L6JH05_9SPHN</name>
<keyword evidence="15" id="KW-0675">Receptor</keyword>
<evidence type="ECO:0000256" key="3">
    <source>
        <dbReference type="ARBA" id="ARBA00022452"/>
    </source>
</evidence>
<dbReference type="Pfam" id="PF07715">
    <property type="entry name" value="Plug"/>
    <property type="match status" value="1"/>
</dbReference>
<dbReference type="EMBL" id="CP018821">
    <property type="protein sequence ID" value="APR55246.1"/>
    <property type="molecule type" value="Genomic_DNA"/>
</dbReference>
<evidence type="ECO:0000256" key="2">
    <source>
        <dbReference type="ARBA" id="ARBA00022448"/>
    </source>
</evidence>
<dbReference type="InterPro" id="IPR000531">
    <property type="entry name" value="Beta-barrel_TonB"/>
</dbReference>
<evidence type="ECO:0000313" key="15">
    <source>
        <dbReference type="EMBL" id="RSV00222.1"/>
    </source>
</evidence>
<keyword evidence="4" id="KW-0410">Iron transport</keyword>
<keyword evidence="3" id="KW-1134">Transmembrane beta strand</keyword>
<protein>
    <submittedName>
        <fullName evidence="15">TonB-dependent receptor</fullName>
    </submittedName>
</protein>
<evidence type="ECO:0000256" key="5">
    <source>
        <dbReference type="ARBA" id="ARBA00022692"/>
    </source>
</evidence>
<reference evidence="14" key="1">
    <citation type="submission" date="2016-12" db="EMBL/GenBank/DDBJ databases">
        <title>Whole genome sequencing of Sphingomonas koreensis.</title>
        <authorList>
            <person name="Conlan S."/>
            <person name="Thomas P.J."/>
            <person name="Mullikin J."/>
            <person name="Palmore T.N."/>
            <person name="Frank K.M."/>
            <person name="Segre J.A."/>
        </authorList>
    </citation>
    <scope>NUCLEOTIDE SEQUENCE</scope>
    <source>
        <strain evidence="14">ABOJV</strain>
        <plasmid evidence="14">tig00000001</plasmid>
    </source>
</reference>
<dbReference type="Gene3D" id="2.40.170.20">
    <property type="entry name" value="TonB-dependent receptor, beta-barrel domain"/>
    <property type="match status" value="1"/>
</dbReference>
<comment type="similarity">
    <text evidence="11">Belongs to the TonB-dependent receptor family.</text>
</comment>
<dbReference type="SUPFAM" id="SSF56935">
    <property type="entry name" value="Porins"/>
    <property type="match status" value="1"/>
</dbReference>
<dbReference type="InterPro" id="IPR011662">
    <property type="entry name" value="Secretin/TonB_short_N"/>
</dbReference>
<comment type="subcellular location">
    <subcellularLocation>
        <location evidence="1">Cell outer membrane</location>
        <topology evidence="1">Multi-pass membrane protein</topology>
    </subcellularLocation>
</comment>
<keyword evidence="9 11" id="KW-0472">Membrane</keyword>
<sequence length="778" mass="82613">MREWKEALCVSSVVLAASVAGPAAAQDRVLSIDVPAGTLETMLAALATQTKTSFALDAPLPQRRAIALRGRMTSDAAYARLLAGTGLSARRVGPATFRISAAHASPNAGPTAASADPSVSSDIIVTARKMRELLSQVPGPVTVHVLDGSFAAGSDAGTSAVTTQVQGLIATNGGPGASRLFLRGIADSPFIGFGQSPVSVYLNEARITYDAPDPDFRMVDVDRVEVLKGPQGPLYGTGALGGVYRVMTMAPDLVQFAGRSRQRLAALPGHGVGASVEGVVNLPVRQDQAALRLVGYVDVAPGWINNAGGRSDVNRTVVRGTRASLRVVPSEGWTFDLIGAGQNIRALDSQYVDRDKEELTRADRTPEPRSNNVWLTSGVLQGELGPYALTVSTSLATQRTLKVDDASSAASSLGLTAPLRYAETRTYQVFDQEIRLANKSGRTPWALGVSYLSSRSGARGRASEIGPMIADLLDASRSVTETAMFAEGSRPLVDGLRLGLGVRVFRSTVKEDRDDDVGTEVRSKSLWGVSPSATLSWLPSSASLAYFRVASAFRPGGLDPTNVETGRYDADQLVAFEAGFRRTSDGGRLQVEVGAFSSIWSDVQSDYLLNSGLVATRNAGDANILGGELTVRWRPTPAWSFVAGASGQRARLVRGIDGADLERDPRLPVVPDVSGHFEMRHSIDAGSWRVSPAVTGRYLGRSRLSLDPGLDRRMGGFAEFGAGLEARRGAFAVDLSATNLFNARGDTLAFGNPFSVRTERQYTPARPRAFSISVSRDF</sequence>
<gene>
    <name evidence="14" type="ORF">BRX40_21785</name>
    <name evidence="15" type="ORF">CA257_17900</name>
</gene>
<keyword evidence="10" id="KW-0998">Cell outer membrane</keyword>
<dbReference type="GO" id="GO:0006826">
    <property type="term" value="P:iron ion transport"/>
    <property type="evidence" value="ECO:0007669"/>
    <property type="project" value="UniProtKB-KW"/>
</dbReference>
<dbReference type="InterPro" id="IPR036942">
    <property type="entry name" value="Beta-barrel_TonB_sf"/>
</dbReference>
<evidence type="ECO:0000256" key="9">
    <source>
        <dbReference type="ARBA" id="ARBA00023136"/>
    </source>
</evidence>
<keyword evidence="2" id="KW-0813">Transport</keyword>
<dbReference type="Pfam" id="PF00593">
    <property type="entry name" value="TonB_dep_Rec_b-barrel"/>
    <property type="match status" value="1"/>
</dbReference>
<dbReference type="Proteomes" id="UP000185161">
    <property type="component" value="Plasmid tig00000001"/>
</dbReference>
<keyword evidence="16" id="KW-1185">Reference proteome</keyword>
<keyword evidence="5" id="KW-0812">Transmembrane</keyword>
<feature type="chain" id="PRO_5041798017" evidence="12">
    <location>
        <begin position="26"/>
        <end position="778"/>
    </location>
</feature>
<evidence type="ECO:0000256" key="12">
    <source>
        <dbReference type="SAM" id="SignalP"/>
    </source>
</evidence>
<evidence type="ECO:0000313" key="17">
    <source>
        <dbReference type="Proteomes" id="UP000286681"/>
    </source>
</evidence>
<accession>A0A1L6JH05</accession>
<evidence type="ECO:0000313" key="16">
    <source>
        <dbReference type="Proteomes" id="UP000185161"/>
    </source>
</evidence>
<evidence type="ECO:0000256" key="4">
    <source>
        <dbReference type="ARBA" id="ARBA00022496"/>
    </source>
</evidence>
<dbReference type="EMBL" id="QQWO01000018">
    <property type="protein sequence ID" value="RSV00222.1"/>
    <property type="molecule type" value="Genomic_DNA"/>
</dbReference>
<proteinExistence type="inferred from homology"/>
<dbReference type="InterPro" id="IPR039426">
    <property type="entry name" value="TonB-dep_rcpt-like"/>
</dbReference>
<keyword evidence="7" id="KW-0406">Ion transport</keyword>
<dbReference type="Gene3D" id="3.55.50.30">
    <property type="match status" value="1"/>
</dbReference>
<keyword evidence="14" id="KW-0614">Plasmid</keyword>
<dbReference type="GO" id="GO:0009279">
    <property type="term" value="C:cell outer membrane"/>
    <property type="evidence" value="ECO:0007669"/>
    <property type="project" value="UniProtKB-SubCell"/>
</dbReference>
<evidence type="ECO:0000259" key="13">
    <source>
        <dbReference type="SMART" id="SM00965"/>
    </source>
</evidence>
<dbReference type="OrthoDB" id="9760333at2"/>
<evidence type="ECO:0000256" key="8">
    <source>
        <dbReference type="ARBA" id="ARBA00023077"/>
    </source>
</evidence>
<reference evidence="16" key="2">
    <citation type="submission" date="2016-12" db="EMBL/GenBank/DDBJ databases">
        <title>Whole genome sequencing of Sphingomonas sp. ABOJV.</title>
        <authorList>
            <person name="Conlan S."/>
            <person name="Thomas P.J."/>
            <person name="Mullikin J."/>
            <person name="Palmore T.N."/>
            <person name="Frank K.M."/>
            <person name="Segre J.A."/>
        </authorList>
    </citation>
    <scope>NUCLEOTIDE SEQUENCE [LARGE SCALE GENOMIC DNA]</scope>
    <source>
        <strain evidence="16">ABOJV</strain>
        <plasmid evidence="16">Plasmid tig00000001</plasmid>
    </source>
</reference>
<evidence type="ECO:0000256" key="1">
    <source>
        <dbReference type="ARBA" id="ARBA00004571"/>
    </source>
</evidence>
<dbReference type="PANTHER" id="PTHR32552:SF81">
    <property type="entry name" value="TONB-DEPENDENT OUTER MEMBRANE RECEPTOR"/>
    <property type="match status" value="1"/>
</dbReference>
<feature type="signal peptide" evidence="12">
    <location>
        <begin position="1"/>
        <end position="25"/>
    </location>
</feature>
<evidence type="ECO:0000256" key="7">
    <source>
        <dbReference type="ARBA" id="ARBA00023065"/>
    </source>
</evidence>
<evidence type="ECO:0000313" key="14">
    <source>
        <dbReference type="EMBL" id="APR55246.1"/>
    </source>
</evidence>
<dbReference type="AlphaFoldDB" id="A0A1L6JH05"/>
<dbReference type="KEGG" id="skr:BRX40_21785"/>
<reference evidence="15 17" key="3">
    <citation type="submission" date="2018-07" db="EMBL/GenBank/DDBJ databases">
        <title>Genomic and Epidemiologic Investigation of an Indolent Hospital Outbreak.</title>
        <authorList>
            <person name="Johnson R.C."/>
            <person name="Deming C."/>
            <person name="Conlan S."/>
            <person name="Zellmer C.J."/>
            <person name="Michelin A.V."/>
            <person name="Lee-Lin S."/>
            <person name="Thomas P.J."/>
            <person name="Park M."/>
            <person name="Weingarten R.A."/>
            <person name="Less J."/>
            <person name="Dekker J.P."/>
            <person name="Frank K.M."/>
            <person name="Musser K.A."/>
            <person name="Mcquiston J.R."/>
            <person name="Henderson D.K."/>
            <person name="Lau A.F."/>
            <person name="Palmore T.N."/>
            <person name="Segre J.A."/>
        </authorList>
    </citation>
    <scope>NUCLEOTIDE SEQUENCE [LARGE SCALE GENOMIC DNA]</scope>
    <source>
        <strain evidence="15 17">SK-NIH.Env10_0317</strain>
    </source>
</reference>
<feature type="domain" description="Secretin/TonB short N-terminal" evidence="13">
    <location>
        <begin position="52"/>
        <end position="102"/>
    </location>
</feature>
<dbReference type="InterPro" id="IPR012910">
    <property type="entry name" value="Plug_dom"/>
</dbReference>
<dbReference type="PANTHER" id="PTHR32552">
    <property type="entry name" value="FERRICHROME IRON RECEPTOR-RELATED"/>
    <property type="match status" value="1"/>
</dbReference>